<evidence type="ECO:0000256" key="1">
    <source>
        <dbReference type="SAM" id="MobiDB-lite"/>
    </source>
</evidence>
<gene>
    <name evidence="2" type="ORF">Pmar_PMAR006192</name>
</gene>
<keyword evidence="3" id="KW-1185">Reference proteome</keyword>
<name>C5LAE2_PERM5</name>
<dbReference type="OMA" id="FYDRYHR"/>
<feature type="region of interest" description="Disordered" evidence="1">
    <location>
        <begin position="284"/>
        <end position="348"/>
    </location>
</feature>
<dbReference type="Proteomes" id="UP000007800">
    <property type="component" value="Unassembled WGS sequence"/>
</dbReference>
<dbReference type="AlphaFoldDB" id="C5LAE2"/>
<dbReference type="EMBL" id="GG680729">
    <property type="protein sequence ID" value="EER06398.1"/>
    <property type="molecule type" value="Genomic_DNA"/>
</dbReference>
<dbReference type="OrthoDB" id="468401at2759"/>
<dbReference type="InParanoid" id="C5LAE2"/>
<sequence>MADQEVVLQEIVADVAPGTNPVAVAKREFLLNQSRGLTLQVVGKLQESFWEAAAAEVECIEIPPPDEEAAAKAARTTRWRRVLTSTGAAFSEECNRYVISASERARKTLTKTPEVDLPSLVQKATERTGLEIPQILIPTAKSVAAVKDGKFVELAEFRNSFVEKSEGTEVMTSIHGEVIQVLKPRKRAEDLFVPSSEIAGCLFRWATAVWLAYPEGNYLLLFAYVMRVLNFGAQGWGRAMFYDRYHRQSVPRRLAIKKGASIYDMYSDAVVTDSFGEAKLKYTGESNSQPLKPGNSSGQGKGARTSKGGNGGKVLNRSGKGSRAGKGGPYTYPKSTDSKPTKDEANRG</sequence>
<protein>
    <submittedName>
        <fullName evidence="2">Uncharacterized protein</fullName>
    </submittedName>
</protein>
<feature type="compositionally biased region" description="Polar residues" evidence="1">
    <location>
        <begin position="284"/>
        <end position="298"/>
    </location>
</feature>
<evidence type="ECO:0000313" key="2">
    <source>
        <dbReference type="EMBL" id="EER06398.1"/>
    </source>
</evidence>
<evidence type="ECO:0000313" key="3">
    <source>
        <dbReference type="Proteomes" id="UP000007800"/>
    </source>
</evidence>
<reference evidence="2 3" key="1">
    <citation type="submission" date="2008-07" db="EMBL/GenBank/DDBJ databases">
        <authorList>
            <person name="El-Sayed N."/>
            <person name="Caler E."/>
            <person name="Inman J."/>
            <person name="Amedeo P."/>
            <person name="Hass B."/>
            <person name="Wortman J."/>
        </authorList>
    </citation>
    <scope>NUCLEOTIDE SEQUENCE [LARGE SCALE GENOMIC DNA]</scope>
    <source>
        <strain evidence="3">ATCC 50983 / TXsc</strain>
    </source>
</reference>
<accession>C5LAE2</accession>
<proteinExistence type="predicted"/>
<dbReference type="GeneID" id="9065703"/>
<dbReference type="RefSeq" id="XP_002774582.1">
    <property type="nucleotide sequence ID" value="XM_002774536.1"/>
</dbReference>
<feature type="compositionally biased region" description="Basic and acidic residues" evidence="1">
    <location>
        <begin position="336"/>
        <end position="348"/>
    </location>
</feature>
<organism evidence="3">
    <name type="scientific">Perkinsus marinus (strain ATCC 50983 / TXsc)</name>
    <dbReference type="NCBI Taxonomy" id="423536"/>
    <lineage>
        <taxon>Eukaryota</taxon>
        <taxon>Sar</taxon>
        <taxon>Alveolata</taxon>
        <taxon>Perkinsozoa</taxon>
        <taxon>Perkinsea</taxon>
        <taxon>Perkinsida</taxon>
        <taxon>Perkinsidae</taxon>
        <taxon>Perkinsus</taxon>
    </lineage>
</organism>